<dbReference type="AlphaFoldDB" id="A0A1J1E2R8"/>
<feature type="chain" id="PRO_5009618688" evidence="3">
    <location>
        <begin position="30"/>
        <end position="281"/>
    </location>
</feature>
<keyword evidence="2 3" id="KW-0732">Signal</keyword>
<protein>
    <submittedName>
        <fullName evidence="4">VacJ family membrane protein</fullName>
    </submittedName>
</protein>
<evidence type="ECO:0000256" key="1">
    <source>
        <dbReference type="ARBA" id="ARBA00010634"/>
    </source>
</evidence>
<dbReference type="Pfam" id="PF04333">
    <property type="entry name" value="MlaA"/>
    <property type="match status" value="1"/>
</dbReference>
<dbReference type="PANTHER" id="PTHR30035">
    <property type="entry name" value="LIPOPROTEIN VACJ-RELATED"/>
    <property type="match status" value="1"/>
</dbReference>
<comment type="similarity">
    <text evidence="1">Belongs to the MlaA family.</text>
</comment>
<evidence type="ECO:0000256" key="3">
    <source>
        <dbReference type="SAM" id="SignalP"/>
    </source>
</evidence>
<evidence type="ECO:0000313" key="4">
    <source>
        <dbReference type="EMBL" id="BAV91720.1"/>
    </source>
</evidence>
<dbReference type="InterPro" id="IPR007428">
    <property type="entry name" value="MlaA"/>
</dbReference>
<name>A0A1J1E2R8_9BACT</name>
<accession>A0A1J1E2R8</accession>
<organism evidence="4 5">
    <name type="scientific">Candidatus Desulfovibrio trichonymphae</name>
    <dbReference type="NCBI Taxonomy" id="1725232"/>
    <lineage>
        <taxon>Bacteria</taxon>
        <taxon>Pseudomonadati</taxon>
        <taxon>Thermodesulfobacteriota</taxon>
        <taxon>Desulfovibrionia</taxon>
        <taxon>Desulfovibrionales</taxon>
        <taxon>Desulfovibrionaceae</taxon>
        <taxon>Desulfovibrio</taxon>
    </lineage>
</organism>
<feature type="signal peptide" evidence="3">
    <location>
        <begin position="1"/>
        <end position="29"/>
    </location>
</feature>
<dbReference type="OrthoDB" id="9785326at2"/>
<dbReference type="GO" id="GO:0016020">
    <property type="term" value="C:membrane"/>
    <property type="evidence" value="ECO:0007669"/>
    <property type="project" value="InterPro"/>
</dbReference>
<dbReference type="Proteomes" id="UP000242645">
    <property type="component" value="Chromosome"/>
</dbReference>
<dbReference type="EMBL" id="AP017368">
    <property type="protein sequence ID" value="BAV91720.1"/>
    <property type="molecule type" value="Genomic_DNA"/>
</dbReference>
<keyword evidence="5" id="KW-1185">Reference proteome</keyword>
<evidence type="ECO:0000313" key="5">
    <source>
        <dbReference type="Proteomes" id="UP000242645"/>
    </source>
</evidence>
<reference evidence="4 5" key="1">
    <citation type="journal article" date="2017" name="ISME J.">
        <title>Genome of 'Ca. Desulfovibrio trichonymphae', an H2-oxidizing bacterium in a tripartite symbiotic system within a protist cell in the termite gut.</title>
        <authorList>
            <person name="Kuwahara H."/>
            <person name="Yuki M."/>
            <person name="Izawa K."/>
            <person name="Ohkuma M."/>
            <person name="Hongoh Y."/>
        </authorList>
    </citation>
    <scope>NUCLEOTIDE SEQUENCE [LARGE SCALE GENOMIC DNA]</scope>
    <source>
        <strain evidence="4 5">Rs-N31</strain>
    </source>
</reference>
<dbReference type="RefSeq" id="WP_096400359.1">
    <property type="nucleotide sequence ID" value="NZ_AP017368.1"/>
</dbReference>
<dbReference type="PRINTS" id="PR01805">
    <property type="entry name" value="VACJLIPOPROT"/>
</dbReference>
<evidence type="ECO:0000256" key="2">
    <source>
        <dbReference type="ARBA" id="ARBA00022729"/>
    </source>
</evidence>
<dbReference type="KEGG" id="dtr:RSDT_0208"/>
<proteinExistence type="inferred from homology"/>
<dbReference type="GO" id="GO:0120010">
    <property type="term" value="P:intermembrane phospholipid transfer"/>
    <property type="evidence" value="ECO:0007669"/>
    <property type="project" value="TreeGrafter"/>
</dbReference>
<sequence>MRNKSVLLPLLCALLCVFFWLSSGFCAIAATARQPVAPALSAVYAQSPALPSEAVTVHPNGQVKKTENLDDYEDYIAAANIADPLEPWNRFWFGFNNIFYLHVARPVYNAYSFVAPRQFRSGMKNFFSNLLFPVRFVNNILQLRFLEAGVEFGHFFINTTSSFGLADVAKNKKTIVPVDPDGEDFGQTLGRWGIGHGFYIVWPFIGPSSPRDSLGRIGDLLTDPFFYVHPWELAAGSEGALRFNALGDVLPLYEDMNSAAVDPYIAMRQAYVNFRSTQVRR</sequence>
<gene>
    <name evidence="4" type="ORF">RSDT_0208</name>
</gene>
<dbReference type="PANTHER" id="PTHR30035:SF3">
    <property type="entry name" value="INTERMEMBRANE PHOSPHOLIPID TRANSPORT SYSTEM LIPOPROTEIN MLAA"/>
    <property type="match status" value="1"/>
</dbReference>